<proteinExistence type="predicted"/>
<dbReference type="Proteomes" id="UP000266005">
    <property type="component" value="Unassembled WGS sequence"/>
</dbReference>
<evidence type="ECO:0000256" key="1">
    <source>
        <dbReference type="SAM" id="Phobius"/>
    </source>
</evidence>
<evidence type="ECO:0000313" key="2">
    <source>
        <dbReference type="EMBL" id="RIJ37563.1"/>
    </source>
</evidence>
<name>A0A399S591_9BACT</name>
<comment type="caution">
    <text evidence="2">The sequence shown here is derived from an EMBL/GenBank/DDBJ whole genome shotgun (WGS) entry which is preliminary data.</text>
</comment>
<reference evidence="3" key="1">
    <citation type="submission" date="2018-08" db="EMBL/GenBank/DDBJ databases">
        <title>Mucilaginibacter sp. MYSH2.</title>
        <authorList>
            <person name="Seo T."/>
        </authorList>
    </citation>
    <scope>NUCLEOTIDE SEQUENCE [LARGE SCALE GENOMIC DNA]</scope>
    <source>
        <strain evidence="3">KIRAN</strain>
    </source>
</reference>
<evidence type="ECO:0000313" key="3">
    <source>
        <dbReference type="Proteomes" id="UP000266005"/>
    </source>
</evidence>
<keyword evidence="3" id="KW-1185">Reference proteome</keyword>
<dbReference type="AlphaFoldDB" id="A0A399S591"/>
<accession>A0A399S591</accession>
<keyword evidence="1" id="KW-1133">Transmembrane helix</keyword>
<feature type="transmembrane region" description="Helical" evidence="1">
    <location>
        <begin position="31"/>
        <end position="52"/>
    </location>
</feature>
<sequence>MSLHNTYYKVALIGLGLSMILQLLLFLMVGAYLAAVISPLYPVWIIFFIVGWRKAHPRR</sequence>
<feature type="transmembrane region" description="Helical" evidence="1">
    <location>
        <begin position="7"/>
        <end position="25"/>
    </location>
</feature>
<gene>
    <name evidence="2" type="ORF">D1627_10655</name>
</gene>
<dbReference type="EMBL" id="QWGE01000003">
    <property type="protein sequence ID" value="RIJ37563.1"/>
    <property type="molecule type" value="Genomic_DNA"/>
</dbReference>
<keyword evidence="1" id="KW-0472">Membrane</keyword>
<protein>
    <submittedName>
        <fullName evidence="2">Uncharacterized protein</fullName>
    </submittedName>
</protein>
<keyword evidence="1" id="KW-0812">Transmembrane</keyword>
<organism evidence="2 3">
    <name type="scientific">Pontibacter oryzae</name>
    <dbReference type="NCBI Taxonomy" id="2304593"/>
    <lineage>
        <taxon>Bacteria</taxon>
        <taxon>Pseudomonadati</taxon>
        <taxon>Bacteroidota</taxon>
        <taxon>Cytophagia</taxon>
        <taxon>Cytophagales</taxon>
        <taxon>Hymenobacteraceae</taxon>
        <taxon>Pontibacter</taxon>
    </lineage>
</organism>